<dbReference type="AlphaFoldDB" id="A0A0S4J1T3"/>
<organism evidence="2 3">
    <name type="scientific">Bodo saltans</name>
    <name type="common">Flagellated protozoan</name>
    <dbReference type="NCBI Taxonomy" id="75058"/>
    <lineage>
        <taxon>Eukaryota</taxon>
        <taxon>Discoba</taxon>
        <taxon>Euglenozoa</taxon>
        <taxon>Kinetoplastea</taxon>
        <taxon>Metakinetoplastina</taxon>
        <taxon>Eubodonida</taxon>
        <taxon>Bodonidae</taxon>
        <taxon>Bodo</taxon>
    </lineage>
</organism>
<dbReference type="EMBL" id="CYKH01000532">
    <property type="protein sequence ID" value="CUG05192.1"/>
    <property type="molecule type" value="Genomic_DNA"/>
</dbReference>
<evidence type="ECO:0000313" key="3">
    <source>
        <dbReference type="Proteomes" id="UP000051952"/>
    </source>
</evidence>
<evidence type="ECO:0000313" key="2">
    <source>
        <dbReference type="EMBL" id="CUG05192.1"/>
    </source>
</evidence>
<sequence length="226" mass="23931">MSFIRAFLLLAIPALLACAAGTITYRNCTDRALCLSGCNEAVVPTDVCFATSGGQILSEIISCVPQIRVCGDLSYYTDAFCTQLAHTDGFVCDQCNPDSGNGGTFNEAVCSRHIDGHEYLALLVCGADSTCGTCNNYQNVSVGECIPVAQSHADWKATISRTAYGRNVLSASSTPLWGKYTGAVTCNGVSMQQWTSNAQCDSTPARAPLVPENSCIDGASIHCNWL</sequence>
<accession>A0A0S4J1T3</accession>
<protein>
    <submittedName>
        <fullName evidence="2">Cysteine proteinase-like, putative</fullName>
    </submittedName>
</protein>
<feature type="signal peptide" evidence="1">
    <location>
        <begin position="1"/>
        <end position="19"/>
    </location>
</feature>
<keyword evidence="3" id="KW-1185">Reference proteome</keyword>
<feature type="chain" id="PRO_5006621790" evidence="1">
    <location>
        <begin position="20"/>
        <end position="226"/>
    </location>
</feature>
<keyword evidence="1" id="KW-0732">Signal</keyword>
<dbReference type="VEuPathDB" id="TriTrypDB:BSAL_70830"/>
<dbReference type="Proteomes" id="UP000051952">
    <property type="component" value="Unassembled WGS sequence"/>
</dbReference>
<dbReference type="PROSITE" id="PS51257">
    <property type="entry name" value="PROKAR_LIPOPROTEIN"/>
    <property type="match status" value="1"/>
</dbReference>
<evidence type="ECO:0000256" key="1">
    <source>
        <dbReference type="SAM" id="SignalP"/>
    </source>
</evidence>
<gene>
    <name evidence="2" type="ORF">BSAL_70830</name>
</gene>
<reference evidence="3" key="1">
    <citation type="submission" date="2015-09" db="EMBL/GenBank/DDBJ databases">
        <authorList>
            <consortium name="Pathogen Informatics"/>
        </authorList>
    </citation>
    <scope>NUCLEOTIDE SEQUENCE [LARGE SCALE GENOMIC DNA]</scope>
    <source>
        <strain evidence="3">Lake Konstanz</strain>
    </source>
</reference>
<name>A0A0S4J1T3_BODSA</name>
<proteinExistence type="predicted"/>